<sequence length="67" mass="6925">MLPVMVSTMHTPMTSTMMTFCQDSNGDSTGVRSACATTAVVQLVPDPEAPPVVPLSTATATEPLTTV</sequence>
<dbReference type="EMBL" id="CARXXK010000003">
    <property type="protein sequence ID" value="CAI6361736.1"/>
    <property type="molecule type" value="Genomic_DNA"/>
</dbReference>
<keyword evidence="2" id="KW-1185">Reference proteome</keyword>
<gene>
    <name evidence="1" type="ORF">MEUPH1_LOCUS16884</name>
</gene>
<organism evidence="1 2">
    <name type="scientific">Macrosiphum euphorbiae</name>
    <name type="common">potato aphid</name>
    <dbReference type="NCBI Taxonomy" id="13131"/>
    <lineage>
        <taxon>Eukaryota</taxon>
        <taxon>Metazoa</taxon>
        <taxon>Ecdysozoa</taxon>
        <taxon>Arthropoda</taxon>
        <taxon>Hexapoda</taxon>
        <taxon>Insecta</taxon>
        <taxon>Pterygota</taxon>
        <taxon>Neoptera</taxon>
        <taxon>Paraneoptera</taxon>
        <taxon>Hemiptera</taxon>
        <taxon>Sternorrhyncha</taxon>
        <taxon>Aphidomorpha</taxon>
        <taxon>Aphidoidea</taxon>
        <taxon>Aphididae</taxon>
        <taxon>Macrosiphini</taxon>
        <taxon>Macrosiphum</taxon>
    </lineage>
</organism>
<protein>
    <recommendedName>
        <fullName evidence="3">Secreted protein</fullName>
    </recommendedName>
</protein>
<reference evidence="1 2" key="1">
    <citation type="submission" date="2023-01" db="EMBL/GenBank/DDBJ databases">
        <authorList>
            <person name="Whitehead M."/>
        </authorList>
    </citation>
    <scope>NUCLEOTIDE SEQUENCE [LARGE SCALE GENOMIC DNA]</scope>
</reference>
<dbReference type="AlphaFoldDB" id="A0AAV0X1W3"/>
<evidence type="ECO:0008006" key="3">
    <source>
        <dbReference type="Google" id="ProtNLM"/>
    </source>
</evidence>
<name>A0AAV0X1W3_9HEMI</name>
<dbReference type="Proteomes" id="UP001160148">
    <property type="component" value="Unassembled WGS sequence"/>
</dbReference>
<proteinExistence type="predicted"/>
<evidence type="ECO:0000313" key="2">
    <source>
        <dbReference type="Proteomes" id="UP001160148"/>
    </source>
</evidence>
<comment type="caution">
    <text evidence="1">The sequence shown here is derived from an EMBL/GenBank/DDBJ whole genome shotgun (WGS) entry which is preliminary data.</text>
</comment>
<evidence type="ECO:0000313" key="1">
    <source>
        <dbReference type="EMBL" id="CAI6361736.1"/>
    </source>
</evidence>
<accession>A0AAV0X1W3</accession>